<accession>A0ABV2GZ99</accession>
<keyword evidence="2" id="KW-1185">Reference proteome</keyword>
<dbReference type="EMBL" id="JBEPMC010000020">
    <property type="protein sequence ID" value="MET3583611.1"/>
    <property type="molecule type" value="Genomic_DNA"/>
</dbReference>
<gene>
    <name evidence="1" type="ORF">ABID19_006676</name>
</gene>
<evidence type="ECO:0000313" key="1">
    <source>
        <dbReference type="EMBL" id="MET3583611.1"/>
    </source>
</evidence>
<protein>
    <submittedName>
        <fullName evidence="1">Uncharacterized protein</fullName>
    </submittedName>
</protein>
<evidence type="ECO:0000313" key="2">
    <source>
        <dbReference type="Proteomes" id="UP001549204"/>
    </source>
</evidence>
<dbReference type="Proteomes" id="UP001549204">
    <property type="component" value="Unassembled WGS sequence"/>
</dbReference>
<name>A0ABV2GZ99_9HYPH</name>
<comment type="caution">
    <text evidence="1">The sequence shown here is derived from an EMBL/GenBank/DDBJ whole genome shotgun (WGS) entry which is preliminary data.</text>
</comment>
<sequence length="37" mass="3989">MAAVYRNGKPALGCLQARTQFIFCVVTVDNSSPLGFL</sequence>
<organism evidence="1 2">
    <name type="scientific">Mesorhizobium robiniae</name>
    <dbReference type="NCBI Taxonomy" id="559315"/>
    <lineage>
        <taxon>Bacteria</taxon>
        <taxon>Pseudomonadati</taxon>
        <taxon>Pseudomonadota</taxon>
        <taxon>Alphaproteobacteria</taxon>
        <taxon>Hyphomicrobiales</taxon>
        <taxon>Phyllobacteriaceae</taxon>
        <taxon>Mesorhizobium</taxon>
    </lineage>
</organism>
<proteinExistence type="predicted"/>
<reference evidence="1 2" key="1">
    <citation type="submission" date="2024-06" db="EMBL/GenBank/DDBJ databases">
        <title>Genomic Encyclopedia of Type Strains, Phase IV (KMG-IV): sequencing the most valuable type-strain genomes for metagenomic binning, comparative biology and taxonomic classification.</title>
        <authorList>
            <person name="Goeker M."/>
        </authorList>
    </citation>
    <scope>NUCLEOTIDE SEQUENCE [LARGE SCALE GENOMIC DNA]</scope>
    <source>
        <strain evidence="1 2">DSM 100022</strain>
    </source>
</reference>